<comment type="caution">
    <text evidence="2">The sequence shown here is derived from an EMBL/GenBank/DDBJ whole genome shotgun (WGS) entry which is preliminary data.</text>
</comment>
<dbReference type="Pfam" id="PF13424">
    <property type="entry name" value="TPR_12"/>
    <property type="match status" value="1"/>
</dbReference>
<feature type="repeat" description="TPR" evidence="1">
    <location>
        <begin position="181"/>
        <end position="214"/>
    </location>
</feature>
<organism evidence="2 3">
    <name type="scientific">Candidatus Lambdaproteobacteria bacterium RIFOXYD2_FULL_50_16</name>
    <dbReference type="NCBI Taxonomy" id="1817772"/>
    <lineage>
        <taxon>Bacteria</taxon>
        <taxon>Pseudomonadati</taxon>
        <taxon>Pseudomonadota</taxon>
        <taxon>Candidatus Lambdaproteobacteria</taxon>
    </lineage>
</organism>
<feature type="repeat" description="TPR" evidence="1">
    <location>
        <begin position="79"/>
        <end position="112"/>
    </location>
</feature>
<feature type="repeat" description="TPR" evidence="1">
    <location>
        <begin position="215"/>
        <end position="248"/>
    </location>
</feature>
<dbReference type="Gene3D" id="1.25.40.10">
    <property type="entry name" value="Tetratricopeptide repeat domain"/>
    <property type="match status" value="5"/>
</dbReference>
<accession>A0A1F6G547</accession>
<dbReference type="PANTHER" id="PTHR12558:SF13">
    <property type="entry name" value="CELL DIVISION CYCLE PROTEIN 27 HOMOLOG"/>
    <property type="match status" value="1"/>
</dbReference>
<evidence type="ECO:0000313" key="2">
    <source>
        <dbReference type="EMBL" id="OGG93234.1"/>
    </source>
</evidence>
<evidence type="ECO:0000313" key="3">
    <source>
        <dbReference type="Proteomes" id="UP000178449"/>
    </source>
</evidence>
<dbReference type="AlphaFoldDB" id="A0A1F6G547"/>
<sequence>MSTEAEQADQIERHLERASSLFGAGDPLGAAEVLSRILQQDPKHKVAAYNLALCYQIQGLNQQAIMAYEDALAISPKDVASLCNLGLLMEAEDRPHRALELFKRVLELDSKNLQALERIAYYRYQRGEWQLAKDALKEAKKVDDQDPRLLELEGLVAYGEGKYANAIEAYSLSLGQDNHSASVWNNLGNAHVKNAEIREAENAYRQAINLDDHNPDYWFNLGEMLFHYATKAEAIDPLKKVVELMPRDLEAWTLLARAQADARPADAEESFCQVLGLGGETQDLLKTLASLYRKNGEKEKEVDARVRLSKLNPYDMENNFAIAQIRLNQGQPEIAYKLLQDCLTISEKEYETWYRLAQNFQLERKLEEEFQCLEKVIKANPAHHAAWTRLGHVALQKDLPQKAFKYFFKAAPALKNDYSLWKLVMERLTEEKEWDMALECCGQVFELAVYSPRIWEDFFKHFRRIGEEPRFLFWLQGKLFDPQTTSAHALPFGAILVSCGKPDLALQLYQTLLNKNPSDRAAHYQLAEYYLGLNQPKEAAETARQGLKTHPNDYELVIALGEASYLEENYPEAGRTFNRALGLRRDDWRVWFNLGNVEARLDRPVEALKFYDVALDIYDQEPKTHFNRGLANRSVEAWDRAEQDFKNAVRLNRRYAAAWSALGALALRQNRLQAAKGHLLRALASSNRQHQVAWNNLAATFEALGDEAKRDQCLKEAEKN</sequence>
<evidence type="ECO:0000256" key="1">
    <source>
        <dbReference type="PROSITE-ProRule" id="PRU00339"/>
    </source>
</evidence>
<dbReference type="SUPFAM" id="SSF48452">
    <property type="entry name" value="TPR-like"/>
    <property type="match status" value="3"/>
</dbReference>
<dbReference type="PROSITE" id="PS50005">
    <property type="entry name" value="TPR"/>
    <property type="match status" value="4"/>
</dbReference>
<dbReference type="EMBL" id="MFNE01000052">
    <property type="protein sequence ID" value="OGG93234.1"/>
    <property type="molecule type" value="Genomic_DNA"/>
</dbReference>
<reference evidence="2 3" key="1">
    <citation type="journal article" date="2016" name="Nat. Commun.">
        <title>Thousands of microbial genomes shed light on interconnected biogeochemical processes in an aquifer system.</title>
        <authorList>
            <person name="Anantharaman K."/>
            <person name="Brown C.T."/>
            <person name="Hug L.A."/>
            <person name="Sharon I."/>
            <person name="Castelle C.J."/>
            <person name="Probst A.J."/>
            <person name="Thomas B.C."/>
            <person name="Singh A."/>
            <person name="Wilkins M.J."/>
            <person name="Karaoz U."/>
            <person name="Brodie E.L."/>
            <person name="Williams K.H."/>
            <person name="Hubbard S.S."/>
            <person name="Banfield J.F."/>
        </authorList>
    </citation>
    <scope>NUCLEOTIDE SEQUENCE [LARGE SCALE GENOMIC DNA]</scope>
</reference>
<dbReference type="Proteomes" id="UP000178449">
    <property type="component" value="Unassembled WGS sequence"/>
</dbReference>
<feature type="repeat" description="TPR" evidence="1">
    <location>
        <begin position="45"/>
        <end position="78"/>
    </location>
</feature>
<dbReference type="SMART" id="SM00028">
    <property type="entry name" value="TPR"/>
    <property type="match status" value="15"/>
</dbReference>
<gene>
    <name evidence="2" type="ORF">A2527_13355</name>
</gene>
<dbReference type="PANTHER" id="PTHR12558">
    <property type="entry name" value="CELL DIVISION CYCLE 16,23,27"/>
    <property type="match status" value="1"/>
</dbReference>
<dbReference type="Pfam" id="PF14559">
    <property type="entry name" value="TPR_19"/>
    <property type="match status" value="1"/>
</dbReference>
<protein>
    <submittedName>
        <fullName evidence="2">Uncharacterized protein</fullName>
    </submittedName>
</protein>
<dbReference type="InterPro" id="IPR011990">
    <property type="entry name" value="TPR-like_helical_dom_sf"/>
</dbReference>
<dbReference type="InterPro" id="IPR019734">
    <property type="entry name" value="TPR_rpt"/>
</dbReference>
<keyword evidence="1" id="KW-0802">TPR repeat</keyword>
<dbReference type="STRING" id="1817772.A2527_13355"/>
<name>A0A1F6G547_9PROT</name>
<proteinExistence type="predicted"/>
<dbReference type="Pfam" id="PF13432">
    <property type="entry name" value="TPR_16"/>
    <property type="match status" value="4"/>
</dbReference>